<evidence type="ECO:0000313" key="1">
    <source>
        <dbReference type="EMBL" id="CAB1413945.1"/>
    </source>
</evidence>
<reference evidence="1" key="1">
    <citation type="submission" date="2020-03" db="EMBL/GenBank/DDBJ databases">
        <authorList>
            <person name="Weist P."/>
        </authorList>
    </citation>
    <scope>NUCLEOTIDE SEQUENCE</scope>
</reference>
<dbReference type="EMBL" id="CADEAL010000080">
    <property type="protein sequence ID" value="CAB1413945.1"/>
    <property type="molecule type" value="Genomic_DNA"/>
</dbReference>
<name>A0A9N7TJ52_PLEPL</name>
<evidence type="ECO:0000313" key="2">
    <source>
        <dbReference type="Proteomes" id="UP001153269"/>
    </source>
</evidence>
<dbReference type="AlphaFoldDB" id="A0A9N7TJ52"/>
<sequence length="77" mass="8581">MRWRCSPKPLSDAQRDELRDGWTRVCILVVQGGPLLHKGIPRDVGRPGHHVIPVLQSLLWGQDGREGQAYPLSSPSC</sequence>
<protein>
    <submittedName>
        <fullName evidence="1">Uncharacterized protein</fullName>
    </submittedName>
</protein>
<dbReference type="Proteomes" id="UP001153269">
    <property type="component" value="Unassembled WGS sequence"/>
</dbReference>
<proteinExistence type="predicted"/>
<accession>A0A9N7TJ52</accession>
<organism evidence="1 2">
    <name type="scientific">Pleuronectes platessa</name>
    <name type="common">European plaice</name>
    <dbReference type="NCBI Taxonomy" id="8262"/>
    <lineage>
        <taxon>Eukaryota</taxon>
        <taxon>Metazoa</taxon>
        <taxon>Chordata</taxon>
        <taxon>Craniata</taxon>
        <taxon>Vertebrata</taxon>
        <taxon>Euteleostomi</taxon>
        <taxon>Actinopterygii</taxon>
        <taxon>Neopterygii</taxon>
        <taxon>Teleostei</taxon>
        <taxon>Neoteleostei</taxon>
        <taxon>Acanthomorphata</taxon>
        <taxon>Carangaria</taxon>
        <taxon>Pleuronectiformes</taxon>
        <taxon>Pleuronectoidei</taxon>
        <taxon>Pleuronectidae</taxon>
        <taxon>Pleuronectes</taxon>
    </lineage>
</organism>
<gene>
    <name evidence="1" type="ORF">PLEPLA_LOCUS1648</name>
</gene>
<keyword evidence="2" id="KW-1185">Reference proteome</keyword>
<comment type="caution">
    <text evidence="1">The sequence shown here is derived from an EMBL/GenBank/DDBJ whole genome shotgun (WGS) entry which is preliminary data.</text>
</comment>